<evidence type="ECO:0000259" key="10">
    <source>
        <dbReference type="PROSITE" id="PS50181"/>
    </source>
</evidence>
<evidence type="ECO:0000256" key="2">
    <source>
        <dbReference type="ARBA" id="ARBA00022614"/>
    </source>
</evidence>
<dbReference type="PANTHER" id="PTHR47986">
    <property type="entry name" value="OSJNBA0070M12.3 PROTEIN"/>
    <property type="match status" value="1"/>
</dbReference>
<keyword evidence="4" id="KW-0732">Signal</keyword>
<keyword evidence="3" id="KW-0812">Transmembrane</keyword>
<dbReference type="Pfam" id="PF00646">
    <property type="entry name" value="F-box"/>
    <property type="match status" value="1"/>
</dbReference>
<dbReference type="EMBL" id="JAGKQM010000007">
    <property type="protein sequence ID" value="KAH0919203.1"/>
    <property type="molecule type" value="Genomic_DNA"/>
</dbReference>
<evidence type="ECO:0000256" key="4">
    <source>
        <dbReference type="ARBA" id="ARBA00022729"/>
    </source>
</evidence>
<keyword evidence="6" id="KW-1133">Transmembrane helix</keyword>
<evidence type="ECO:0000313" key="12">
    <source>
        <dbReference type="Proteomes" id="UP000824890"/>
    </source>
</evidence>
<dbReference type="InterPro" id="IPR036047">
    <property type="entry name" value="F-box-like_dom_sf"/>
</dbReference>
<name>A0ABQ8CQ91_BRANA</name>
<feature type="domain" description="F-box" evidence="10">
    <location>
        <begin position="2"/>
        <end position="33"/>
    </location>
</feature>
<accession>A0ABQ8CQ91</accession>
<dbReference type="Gene3D" id="1.10.510.10">
    <property type="entry name" value="Transferase(Phosphotransferase) domain 1"/>
    <property type="match status" value="1"/>
</dbReference>
<dbReference type="SUPFAM" id="SSF56112">
    <property type="entry name" value="Protein kinase-like (PK-like)"/>
    <property type="match status" value="1"/>
</dbReference>
<protein>
    <recommendedName>
        <fullName evidence="10">F-box domain-containing protein</fullName>
    </recommendedName>
</protein>
<keyword evidence="2" id="KW-0433">Leucine-rich repeat</keyword>
<comment type="subcellular location">
    <subcellularLocation>
        <location evidence="1">Membrane</location>
        <topology evidence="1">Single-pass membrane protein</topology>
    </subcellularLocation>
</comment>
<dbReference type="Proteomes" id="UP000824890">
    <property type="component" value="Unassembled WGS sequence"/>
</dbReference>
<keyword evidence="8" id="KW-0675">Receptor</keyword>
<evidence type="ECO:0000313" key="11">
    <source>
        <dbReference type="EMBL" id="KAH0919203.1"/>
    </source>
</evidence>
<dbReference type="InterPro" id="IPR001810">
    <property type="entry name" value="F-box_dom"/>
</dbReference>
<keyword evidence="5" id="KW-0677">Repeat</keyword>
<keyword evidence="7" id="KW-0472">Membrane</keyword>
<dbReference type="InterPro" id="IPR052422">
    <property type="entry name" value="Auxin_Ser/Thr_Kinase"/>
</dbReference>
<evidence type="ECO:0000256" key="6">
    <source>
        <dbReference type="ARBA" id="ARBA00022989"/>
    </source>
</evidence>
<comment type="caution">
    <text evidence="11">The sequence shown here is derived from an EMBL/GenBank/DDBJ whole genome shotgun (WGS) entry which is preliminary data.</text>
</comment>
<proteinExistence type="predicted"/>
<dbReference type="SUPFAM" id="SSF81383">
    <property type="entry name" value="F-box domain"/>
    <property type="match status" value="1"/>
</dbReference>
<keyword evidence="12" id="KW-1185">Reference proteome</keyword>
<evidence type="ECO:0000256" key="3">
    <source>
        <dbReference type="ARBA" id="ARBA00022692"/>
    </source>
</evidence>
<gene>
    <name evidence="11" type="ORF">HID58_026863</name>
</gene>
<dbReference type="PROSITE" id="PS50181">
    <property type="entry name" value="FBOX"/>
    <property type="match status" value="1"/>
</dbReference>
<evidence type="ECO:0000256" key="8">
    <source>
        <dbReference type="ARBA" id="ARBA00023170"/>
    </source>
</evidence>
<dbReference type="PANTHER" id="PTHR47986:SF4">
    <property type="entry name" value="PROTEIN KINASE DOMAIN-CONTAINING PROTEIN"/>
    <property type="match status" value="1"/>
</dbReference>
<evidence type="ECO:0000256" key="5">
    <source>
        <dbReference type="ARBA" id="ARBA00022737"/>
    </source>
</evidence>
<evidence type="ECO:0000256" key="9">
    <source>
        <dbReference type="ARBA" id="ARBA00023180"/>
    </source>
</evidence>
<evidence type="ECO:0000256" key="7">
    <source>
        <dbReference type="ARBA" id="ARBA00023136"/>
    </source>
</evidence>
<keyword evidence="9" id="KW-0325">Glycoprotein</keyword>
<sequence>MTNKMSELPFDLLAEILIRVPVNDIIRFRFVCKTAKHEDYCSKTRDLSGNILRSRQIYNQYFGEMFVITEGEILSRKADVYSFGVILLELITGKKAYNSDSDRSEDVIAMWFEKKKDDFWKSIENDIEKDYETQQSVQEVAELAGSCCEMEAEMSQIVRA</sequence>
<reference evidence="11 12" key="1">
    <citation type="submission" date="2021-05" db="EMBL/GenBank/DDBJ databases">
        <title>Genome Assembly of Synthetic Allotetraploid Brassica napus Reveals Homoeologous Exchanges between Subgenomes.</title>
        <authorList>
            <person name="Davis J.T."/>
        </authorList>
    </citation>
    <scope>NUCLEOTIDE SEQUENCE [LARGE SCALE GENOMIC DNA]</scope>
    <source>
        <strain evidence="12">cv. Da-Ae</strain>
        <tissue evidence="11">Seedling</tissue>
    </source>
</reference>
<dbReference type="InterPro" id="IPR011009">
    <property type="entry name" value="Kinase-like_dom_sf"/>
</dbReference>
<evidence type="ECO:0000256" key="1">
    <source>
        <dbReference type="ARBA" id="ARBA00004167"/>
    </source>
</evidence>
<organism evidence="11 12">
    <name type="scientific">Brassica napus</name>
    <name type="common">Rape</name>
    <dbReference type="NCBI Taxonomy" id="3708"/>
    <lineage>
        <taxon>Eukaryota</taxon>
        <taxon>Viridiplantae</taxon>
        <taxon>Streptophyta</taxon>
        <taxon>Embryophyta</taxon>
        <taxon>Tracheophyta</taxon>
        <taxon>Spermatophyta</taxon>
        <taxon>Magnoliopsida</taxon>
        <taxon>eudicotyledons</taxon>
        <taxon>Gunneridae</taxon>
        <taxon>Pentapetalae</taxon>
        <taxon>rosids</taxon>
        <taxon>malvids</taxon>
        <taxon>Brassicales</taxon>
        <taxon>Brassicaceae</taxon>
        <taxon>Brassiceae</taxon>
        <taxon>Brassica</taxon>
    </lineage>
</organism>